<evidence type="ECO:0000313" key="1">
    <source>
        <dbReference type="EMBL" id="CAJ1397120.1"/>
    </source>
</evidence>
<accession>A0AA36J017</accession>
<dbReference type="Gene3D" id="1.20.58.70">
    <property type="match status" value="1"/>
</dbReference>
<organism evidence="1 2">
    <name type="scientific">Effrenium voratum</name>
    <dbReference type="NCBI Taxonomy" id="2562239"/>
    <lineage>
        <taxon>Eukaryota</taxon>
        <taxon>Sar</taxon>
        <taxon>Alveolata</taxon>
        <taxon>Dinophyceae</taxon>
        <taxon>Suessiales</taxon>
        <taxon>Symbiodiniaceae</taxon>
        <taxon>Effrenium</taxon>
    </lineage>
</organism>
<name>A0AA36J017_9DINO</name>
<dbReference type="EMBL" id="CAUJNA010003255">
    <property type="protein sequence ID" value="CAJ1397120.1"/>
    <property type="molecule type" value="Genomic_DNA"/>
</dbReference>
<sequence length="133" mass="15291">MPSAAMLATGYPQELKEIKKQIENLSKAQKRRLDLPLGSDAQREERDVEAVSSHVSTLIRCCEQTIHQIRAVGKKEGLLDDEFRQNMQRSLASQLQQLSRQCRELQKGYMAELKRKLRPRKFPLLYPAKSDAP</sequence>
<dbReference type="InterPro" id="IPR010989">
    <property type="entry name" value="SNARE"/>
</dbReference>
<evidence type="ECO:0000313" key="2">
    <source>
        <dbReference type="Proteomes" id="UP001178507"/>
    </source>
</evidence>
<gene>
    <name evidence="1" type="ORF">EVOR1521_LOCUS21201</name>
</gene>
<protein>
    <recommendedName>
        <fullName evidence="3">Syntaxin N-terminal domain-containing protein</fullName>
    </recommendedName>
</protein>
<reference evidence="1" key="1">
    <citation type="submission" date="2023-08" db="EMBL/GenBank/DDBJ databases">
        <authorList>
            <person name="Chen Y."/>
            <person name="Shah S."/>
            <person name="Dougan E. K."/>
            <person name="Thang M."/>
            <person name="Chan C."/>
        </authorList>
    </citation>
    <scope>NUCLEOTIDE SEQUENCE</scope>
</reference>
<dbReference type="AlphaFoldDB" id="A0AA36J017"/>
<comment type="caution">
    <text evidence="1">The sequence shown here is derived from an EMBL/GenBank/DDBJ whole genome shotgun (WGS) entry which is preliminary data.</text>
</comment>
<dbReference type="Proteomes" id="UP001178507">
    <property type="component" value="Unassembled WGS sequence"/>
</dbReference>
<dbReference type="GO" id="GO:0016020">
    <property type="term" value="C:membrane"/>
    <property type="evidence" value="ECO:0007669"/>
    <property type="project" value="InterPro"/>
</dbReference>
<dbReference type="GO" id="GO:0016192">
    <property type="term" value="P:vesicle-mediated transport"/>
    <property type="evidence" value="ECO:0007669"/>
    <property type="project" value="InterPro"/>
</dbReference>
<keyword evidence="2" id="KW-1185">Reference proteome</keyword>
<dbReference type="SUPFAM" id="SSF47661">
    <property type="entry name" value="t-snare proteins"/>
    <property type="match status" value="1"/>
</dbReference>
<proteinExistence type="predicted"/>
<evidence type="ECO:0008006" key="3">
    <source>
        <dbReference type="Google" id="ProtNLM"/>
    </source>
</evidence>